<organism evidence="1 2">
    <name type="scientific">Pelodictyon phaeoclathratiforme (strain DSM 5477 / BU-1)</name>
    <dbReference type="NCBI Taxonomy" id="324925"/>
    <lineage>
        <taxon>Bacteria</taxon>
        <taxon>Pseudomonadati</taxon>
        <taxon>Chlorobiota</taxon>
        <taxon>Chlorobiia</taxon>
        <taxon>Chlorobiales</taxon>
        <taxon>Chlorobiaceae</taxon>
        <taxon>Chlorobium/Pelodictyon group</taxon>
        <taxon>Pelodictyon</taxon>
    </lineage>
</organism>
<dbReference type="AlphaFoldDB" id="B4SC56"/>
<dbReference type="KEGG" id="pph:Ppha_1946"/>
<keyword evidence="2" id="KW-1185">Reference proteome</keyword>
<evidence type="ECO:0000313" key="1">
    <source>
        <dbReference type="EMBL" id="ACF44162.1"/>
    </source>
</evidence>
<accession>B4SC56</accession>
<dbReference type="eggNOG" id="COG2273">
    <property type="taxonomic scope" value="Bacteria"/>
</dbReference>
<sequence>MTVEEIIRMFDNPAIIGDALLEAAKLPFRGDDKVRFEQKRQHYIDGLTDHERPRWVGEMKNFLSMYDGLIVATTDGEGFRNYTFDRDNQWHYLDKVNFRERVREICWDSDNAVKVIFIEKNEDALSDQMDEILKSFIKEDHEEIHKSLSPPEGKMGHIINFDNREKLEKSWADFMRKFFHVPPIHEKIPGELRKTDFYAKSHIIVHSVGKLDSAFRDNFQLYYSFWAALDPEHPVFLCLFLEEHSLPRDIEPLPHWILCYCDQYETVTPYHFSCFFKDNKCYLRDEDLCRCTPMSFSDAVKKLHYC</sequence>
<dbReference type="STRING" id="324925.Ppha_1946"/>
<dbReference type="HOGENOM" id="CLU_908667_0_0_10"/>
<evidence type="ECO:0000313" key="2">
    <source>
        <dbReference type="Proteomes" id="UP000002724"/>
    </source>
</evidence>
<proteinExistence type="predicted"/>
<protein>
    <submittedName>
        <fullName evidence="1">Uncharacterized protein</fullName>
    </submittedName>
</protein>
<dbReference type="RefSeq" id="WP_012508643.1">
    <property type="nucleotide sequence ID" value="NC_011060.1"/>
</dbReference>
<gene>
    <name evidence="1" type="ordered locus">Ppha_1946</name>
</gene>
<reference evidence="1 2" key="1">
    <citation type="submission" date="2008-06" db="EMBL/GenBank/DDBJ databases">
        <title>Complete sequence of Pelodictyon phaeoclathratiforme BU-1.</title>
        <authorList>
            <consortium name="US DOE Joint Genome Institute"/>
            <person name="Lucas S."/>
            <person name="Copeland A."/>
            <person name="Lapidus A."/>
            <person name="Glavina del Rio T."/>
            <person name="Dalin E."/>
            <person name="Tice H."/>
            <person name="Bruce D."/>
            <person name="Goodwin L."/>
            <person name="Pitluck S."/>
            <person name="Schmutz J."/>
            <person name="Larimer F."/>
            <person name="Land M."/>
            <person name="Hauser L."/>
            <person name="Kyrpides N."/>
            <person name="Mikhailova N."/>
            <person name="Liu Z."/>
            <person name="Li T."/>
            <person name="Zhao F."/>
            <person name="Overmann J."/>
            <person name="Bryant D.A."/>
            <person name="Richardson P."/>
        </authorList>
    </citation>
    <scope>NUCLEOTIDE SEQUENCE [LARGE SCALE GENOMIC DNA]</scope>
    <source>
        <strain evidence="2">DSM 5477 / BU-1</strain>
    </source>
</reference>
<dbReference type="Proteomes" id="UP000002724">
    <property type="component" value="Chromosome"/>
</dbReference>
<dbReference type="OrthoDB" id="9819942at2"/>
<name>B4SC56_PELPB</name>
<dbReference type="EMBL" id="CP001110">
    <property type="protein sequence ID" value="ACF44162.1"/>
    <property type="molecule type" value="Genomic_DNA"/>
</dbReference>